<dbReference type="Ensembl" id="ENSCJAT00000145524.1">
    <property type="protein sequence ID" value="ENSCJAP00000092311.1"/>
    <property type="gene ID" value="ENSCJAG00000077751.1"/>
</dbReference>
<evidence type="ECO:0000313" key="1">
    <source>
        <dbReference type="Ensembl" id="ENSCJAP00000092311.1"/>
    </source>
</evidence>
<dbReference type="PRINTS" id="PR02045">
    <property type="entry name" value="F138DOMAIN"/>
</dbReference>
<name>A0A8I3WEZ2_CALJA</name>
<evidence type="ECO:0000313" key="2">
    <source>
        <dbReference type="Proteomes" id="UP000008225"/>
    </source>
</evidence>
<organism evidence="1 2">
    <name type="scientific">Callithrix jacchus</name>
    <name type="common">White-tufted-ear marmoset</name>
    <name type="synonym">Simia Jacchus</name>
    <dbReference type="NCBI Taxonomy" id="9483"/>
    <lineage>
        <taxon>Eukaryota</taxon>
        <taxon>Metazoa</taxon>
        <taxon>Chordata</taxon>
        <taxon>Craniata</taxon>
        <taxon>Vertebrata</taxon>
        <taxon>Euteleostomi</taxon>
        <taxon>Mammalia</taxon>
        <taxon>Eutheria</taxon>
        <taxon>Euarchontoglires</taxon>
        <taxon>Primates</taxon>
        <taxon>Haplorrhini</taxon>
        <taxon>Platyrrhini</taxon>
        <taxon>Cebidae</taxon>
        <taxon>Callitrichinae</taxon>
        <taxon>Callithrix</taxon>
        <taxon>Callithrix</taxon>
    </lineage>
</organism>
<reference evidence="1 2" key="1">
    <citation type="submission" date="2009-03" db="EMBL/GenBank/DDBJ databases">
        <authorList>
            <person name="Warren W."/>
            <person name="Ye L."/>
            <person name="Minx P."/>
            <person name="Worley K."/>
            <person name="Gibbs R."/>
            <person name="Wilson R.K."/>
        </authorList>
    </citation>
    <scope>NUCLEOTIDE SEQUENCE [LARGE SCALE GENOMIC DNA]</scope>
</reference>
<sequence length="88" mass="9552">SFNFDFLPEKLSKKANILSVLLRLECRGTISAHCNLCLLSSSDSPASVSPVVGIMAVHHHAQIIFVVLVKTRLHRIGQAGLELLTSSD</sequence>
<dbReference type="GeneTree" id="ENSGT01120000271815"/>
<dbReference type="AlphaFoldDB" id="A0A8I3WEZ2"/>
<reference evidence="1" key="2">
    <citation type="submission" date="2025-08" db="UniProtKB">
        <authorList>
            <consortium name="Ensembl"/>
        </authorList>
    </citation>
    <scope>IDENTIFICATION</scope>
</reference>
<keyword evidence="2" id="KW-1185">Reference proteome</keyword>
<reference evidence="1" key="3">
    <citation type="submission" date="2025-09" db="UniProtKB">
        <authorList>
            <consortium name="Ensembl"/>
        </authorList>
    </citation>
    <scope>IDENTIFICATION</scope>
</reference>
<protein>
    <submittedName>
        <fullName evidence="1">Uncharacterized protein</fullName>
    </submittedName>
</protein>
<dbReference type="Proteomes" id="UP000008225">
    <property type="component" value="Chromosome 8"/>
</dbReference>
<accession>A0A8I3WEZ2</accession>
<dbReference type="PANTHER" id="PTHR12138:SF133">
    <property type="entry name" value="SECRETED PROTEIN"/>
    <property type="match status" value="1"/>
</dbReference>
<dbReference type="PANTHER" id="PTHR12138">
    <property type="entry name" value="PRIMATE-EXPANDED PROTEIN FAMILY"/>
    <property type="match status" value="1"/>
</dbReference>
<proteinExistence type="predicted"/>